<evidence type="ECO:0000256" key="1">
    <source>
        <dbReference type="SAM" id="Phobius"/>
    </source>
</evidence>
<feature type="transmembrane region" description="Helical" evidence="1">
    <location>
        <begin position="281"/>
        <end position="300"/>
    </location>
</feature>
<protein>
    <recommendedName>
        <fullName evidence="4">Glycosyltransferase RgtA/B/C/D-like domain-containing protein</fullName>
    </recommendedName>
</protein>
<evidence type="ECO:0008006" key="4">
    <source>
        <dbReference type="Google" id="ProtNLM"/>
    </source>
</evidence>
<keyword evidence="1" id="KW-0472">Membrane</keyword>
<dbReference type="Proteomes" id="UP000233293">
    <property type="component" value="Unassembled WGS sequence"/>
</dbReference>
<comment type="caution">
    <text evidence="2">The sequence shown here is derived from an EMBL/GenBank/DDBJ whole genome shotgun (WGS) entry which is preliminary data.</text>
</comment>
<keyword evidence="1" id="KW-0812">Transmembrane</keyword>
<keyword evidence="3" id="KW-1185">Reference proteome</keyword>
<evidence type="ECO:0000313" key="3">
    <source>
        <dbReference type="Proteomes" id="UP000233293"/>
    </source>
</evidence>
<proteinExistence type="predicted"/>
<reference evidence="3" key="1">
    <citation type="submission" date="2017-12" db="EMBL/GenBank/DDBJ databases">
        <title>Draft genome sequence of Telmatospirillum siberiense 26-4b1T, an acidotolerant peatland alphaproteobacterium potentially involved in sulfur cycling.</title>
        <authorList>
            <person name="Hausmann B."/>
            <person name="Pjevac P."/>
            <person name="Schreck K."/>
            <person name="Herbold C.W."/>
            <person name="Daims H."/>
            <person name="Wagner M."/>
            <person name="Pester M."/>
            <person name="Loy A."/>
        </authorList>
    </citation>
    <scope>NUCLEOTIDE SEQUENCE [LARGE SCALE GENOMIC DNA]</scope>
    <source>
        <strain evidence="3">26-4b1</strain>
    </source>
</reference>
<gene>
    <name evidence="2" type="ORF">CWS72_11990</name>
</gene>
<feature type="transmembrane region" description="Helical" evidence="1">
    <location>
        <begin position="95"/>
        <end position="112"/>
    </location>
</feature>
<name>A0A2N3PV97_9PROT</name>
<feature type="transmembrane region" description="Helical" evidence="1">
    <location>
        <begin position="208"/>
        <end position="230"/>
    </location>
</feature>
<dbReference type="EMBL" id="PIUM01000012">
    <property type="protein sequence ID" value="PKU24310.1"/>
    <property type="molecule type" value="Genomic_DNA"/>
</dbReference>
<feature type="transmembrane region" description="Helical" evidence="1">
    <location>
        <begin position="143"/>
        <end position="159"/>
    </location>
</feature>
<dbReference type="AlphaFoldDB" id="A0A2N3PV97"/>
<organism evidence="2 3">
    <name type="scientific">Telmatospirillum siberiense</name>
    <dbReference type="NCBI Taxonomy" id="382514"/>
    <lineage>
        <taxon>Bacteria</taxon>
        <taxon>Pseudomonadati</taxon>
        <taxon>Pseudomonadota</taxon>
        <taxon>Alphaproteobacteria</taxon>
        <taxon>Rhodospirillales</taxon>
        <taxon>Rhodospirillaceae</taxon>
        <taxon>Telmatospirillum</taxon>
    </lineage>
</organism>
<dbReference type="RefSeq" id="WP_101250849.1">
    <property type="nucleotide sequence ID" value="NZ_PIUM01000012.1"/>
</dbReference>
<feature type="transmembrane region" description="Helical" evidence="1">
    <location>
        <begin position="321"/>
        <end position="341"/>
    </location>
</feature>
<keyword evidence="1" id="KW-1133">Transmembrane helix</keyword>
<accession>A0A2N3PV97</accession>
<sequence length="706" mass="74369">MSGGVEKPSYSRFFVFLLAGAVVFRIGAAFWTVGHTDLTVWGDRDLWRALTAASAWPVTGPEINGGLRPPGGAFYLLLGGILAIAPNALAAHVGLLALFAASVLLVGFAVAREISPRAGIIAAAALAGAPMLDLVLKIWNPGYLLFFATAATIFGLRYLRNGSALALGLASAAIALGLQIHLQIFQLAIALTVAALLRRPGWGKRHTLALLLGWAVPYLPALLAGGRHLLASAAPMPGEAVDNYMLWEFHPLEKAQLVYGMLGGTPQITDAVVSGRFLGPAILPMLGDLLAMLLVMAFAVRTFRRRPAGTPPADRIEPRTLFGPLTLILAVYLAVALGSTVNARHMVAVWPAVAIMTGIAADAGLRRLETRLPPKPAFAAGAVLFIALAARPVSLGEATLRDAPFGLNSLAAQTEIAATAKTSFYAGHEAFDAHAALFWRPAGRSWQMVQEGISGQMDFVYRTTRAQTLANDRTECLAIVPKQYLADGVPVDLLKAPAFSGLAPALSPMAAESAHFAYFPYTTADGNCLKSFPNAYIPTRFEETYLAPGTAPAATSTAEAAQFAASLPGQRFPIGLELRREEGRYLTVLHGRLLRGYTGLHFATIVNPVLCLVGDGGAVRVVPVARLTVGSPQHGSLAPWRSAPFTLPDGDYRLWLTGRDGKSPQFLQIPLGHISLPGMAAAVPGPDMAAPPAGCPAPPAAERTGG</sequence>
<feature type="transmembrane region" description="Helical" evidence="1">
    <location>
        <begin position="165"/>
        <end position="196"/>
    </location>
</feature>
<feature type="transmembrane region" description="Helical" evidence="1">
    <location>
        <begin position="12"/>
        <end position="33"/>
    </location>
</feature>
<evidence type="ECO:0000313" key="2">
    <source>
        <dbReference type="EMBL" id="PKU24310.1"/>
    </source>
</evidence>